<name>A0AAD5XL56_9FUNG</name>
<proteinExistence type="predicted"/>
<comment type="caution">
    <text evidence="2">The sequence shown here is derived from an EMBL/GenBank/DDBJ whole genome shotgun (WGS) entry which is preliminary data.</text>
</comment>
<feature type="region of interest" description="Disordered" evidence="1">
    <location>
        <begin position="1"/>
        <end position="49"/>
    </location>
</feature>
<keyword evidence="3" id="KW-1185">Reference proteome</keyword>
<organism evidence="2 3">
    <name type="scientific">Geranomyces variabilis</name>
    <dbReference type="NCBI Taxonomy" id="109894"/>
    <lineage>
        <taxon>Eukaryota</taxon>
        <taxon>Fungi</taxon>
        <taxon>Fungi incertae sedis</taxon>
        <taxon>Chytridiomycota</taxon>
        <taxon>Chytridiomycota incertae sedis</taxon>
        <taxon>Chytridiomycetes</taxon>
        <taxon>Spizellomycetales</taxon>
        <taxon>Powellomycetaceae</taxon>
        <taxon>Geranomyces</taxon>
    </lineage>
</organism>
<protein>
    <recommendedName>
        <fullName evidence="4">Guanylate-binding protein N-terminal domain-containing protein</fullName>
    </recommendedName>
</protein>
<evidence type="ECO:0000256" key="1">
    <source>
        <dbReference type="SAM" id="MobiDB-lite"/>
    </source>
</evidence>
<reference evidence="2" key="1">
    <citation type="submission" date="2020-05" db="EMBL/GenBank/DDBJ databases">
        <title>Phylogenomic resolution of chytrid fungi.</title>
        <authorList>
            <person name="Stajich J.E."/>
            <person name="Amses K."/>
            <person name="Simmons R."/>
            <person name="Seto K."/>
            <person name="Myers J."/>
            <person name="Bonds A."/>
            <person name="Quandt C.A."/>
            <person name="Barry K."/>
            <person name="Liu P."/>
            <person name="Grigoriev I."/>
            <person name="Longcore J.E."/>
            <person name="James T.Y."/>
        </authorList>
    </citation>
    <scope>NUCLEOTIDE SEQUENCE</scope>
    <source>
        <strain evidence="2">JEL0379</strain>
    </source>
</reference>
<evidence type="ECO:0000313" key="2">
    <source>
        <dbReference type="EMBL" id="KAJ3175278.1"/>
    </source>
</evidence>
<accession>A0AAD5XL56</accession>
<dbReference type="Gene3D" id="3.40.50.300">
    <property type="entry name" value="P-loop containing nucleotide triphosphate hydrolases"/>
    <property type="match status" value="1"/>
</dbReference>
<dbReference type="EMBL" id="JADGJQ010000054">
    <property type="protein sequence ID" value="KAJ3175278.1"/>
    <property type="molecule type" value="Genomic_DNA"/>
</dbReference>
<evidence type="ECO:0008006" key="4">
    <source>
        <dbReference type="Google" id="ProtNLM"/>
    </source>
</evidence>
<dbReference type="InterPro" id="IPR027417">
    <property type="entry name" value="P-loop_NTPase"/>
</dbReference>
<dbReference type="AlphaFoldDB" id="A0AAD5XL56"/>
<evidence type="ECO:0000313" key="3">
    <source>
        <dbReference type="Proteomes" id="UP001212152"/>
    </source>
</evidence>
<dbReference type="Proteomes" id="UP001212152">
    <property type="component" value="Unassembled WGS sequence"/>
</dbReference>
<sequence>MSATPTASAATGAPPSAPVPSSSALVAPSSSTATSAPLSPASPQPQSLTSTAIDNVSSTFHNLLSRTRRTPTVDWREIPQPVNLVKVVSQSVGPPGTSAIRYVATGITPEAELMLSQLPVPIHIVAFTGFGRSGKSFTATKIRAHLTGNEDHKFASAPGNVPCTHGIDMMVFENPRGPGTVVFLDCEGGANHNQTALPFVIGLAARLSTQMYAFERGCFTTGGLDTVMQVINMGQATSADQVDISRQLVLVENMSINGDIPDRRLLEDLLSEEDGDEQTNRVRHLIKERFDTSFAKLPFNMAGSSEMHQEAVATIADSLADSLTPFVVGGVPVDGAVVVQLINELLAQISAGGNRFNMVSATEALVANMASEAANAVWTDFIAKVRKQNNHPVQINGRKHLRTVLREVEGAANACLNELESFTTKLVPAEPATVAKTTWDRNYRNFEQDVRAAHKRKADELAKYTRWADRINRLVNDIVAQVVEAIRQFVRFARFSTSLILMSNIYFWRQSFNLVTGIAAGVVSGATS</sequence>
<gene>
    <name evidence="2" type="ORF">HDU87_006360</name>
</gene>
<dbReference type="SUPFAM" id="SSF52540">
    <property type="entry name" value="P-loop containing nucleoside triphosphate hydrolases"/>
    <property type="match status" value="1"/>
</dbReference>